<dbReference type="Ensembl" id="ENSDCDT00010009022.1">
    <property type="protein sequence ID" value="ENSDCDP00010008588.1"/>
    <property type="gene ID" value="ENSDCDG00010003867.1"/>
</dbReference>
<accession>A0AAY4AI51</accession>
<keyword evidence="4" id="KW-0862">Zinc</keyword>
<dbReference type="PROSITE" id="PS50188">
    <property type="entry name" value="B302_SPRY"/>
    <property type="match status" value="1"/>
</dbReference>
<keyword evidence="10" id="KW-1185">Reference proteome</keyword>
<dbReference type="Pfam" id="PF00643">
    <property type="entry name" value="zf-B_box"/>
    <property type="match status" value="1"/>
</dbReference>
<reference evidence="9 10" key="1">
    <citation type="submission" date="2020-06" db="EMBL/GenBank/DDBJ databases">
        <authorList>
            <consortium name="Wellcome Sanger Institute Data Sharing"/>
        </authorList>
    </citation>
    <scope>NUCLEOTIDE SEQUENCE [LARGE SCALE GENOMIC DNA]</scope>
</reference>
<evidence type="ECO:0000256" key="1">
    <source>
        <dbReference type="ARBA" id="ARBA00008518"/>
    </source>
</evidence>
<protein>
    <submittedName>
        <fullName evidence="9">Uncharacterized protein</fullName>
    </submittedName>
</protein>
<evidence type="ECO:0000259" key="7">
    <source>
        <dbReference type="PROSITE" id="PS50119"/>
    </source>
</evidence>
<dbReference type="InterPro" id="IPR013083">
    <property type="entry name" value="Znf_RING/FYVE/PHD"/>
</dbReference>
<feature type="domain" description="B30.2/SPRY" evidence="8">
    <location>
        <begin position="319"/>
        <end position="509"/>
    </location>
</feature>
<dbReference type="Pfam" id="PF00622">
    <property type="entry name" value="SPRY"/>
    <property type="match status" value="1"/>
</dbReference>
<evidence type="ECO:0000259" key="6">
    <source>
        <dbReference type="PROSITE" id="PS50089"/>
    </source>
</evidence>
<evidence type="ECO:0000256" key="5">
    <source>
        <dbReference type="PROSITE-ProRule" id="PRU00024"/>
    </source>
</evidence>
<dbReference type="InterPro" id="IPR017907">
    <property type="entry name" value="Znf_RING_CS"/>
</dbReference>
<dbReference type="InterPro" id="IPR050143">
    <property type="entry name" value="TRIM/RBCC"/>
</dbReference>
<dbReference type="InterPro" id="IPR043136">
    <property type="entry name" value="B30.2/SPRY_sf"/>
</dbReference>
<reference evidence="9" key="3">
    <citation type="submission" date="2025-09" db="UniProtKB">
        <authorList>
            <consortium name="Ensembl"/>
        </authorList>
    </citation>
    <scope>IDENTIFICATION</scope>
</reference>
<dbReference type="PROSITE" id="PS50119">
    <property type="entry name" value="ZF_BBOX"/>
    <property type="match status" value="1"/>
</dbReference>
<dbReference type="SMART" id="SM00184">
    <property type="entry name" value="RING"/>
    <property type="match status" value="1"/>
</dbReference>
<dbReference type="Proteomes" id="UP000694580">
    <property type="component" value="Chromosome 5"/>
</dbReference>
<dbReference type="InterPro" id="IPR013320">
    <property type="entry name" value="ConA-like_dom_sf"/>
</dbReference>
<evidence type="ECO:0000259" key="8">
    <source>
        <dbReference type="PROSITE" id="PS50188"/>
    </source>
</evidence>
<name>A0AAY4AI51_9TELE</name>
<dbReference type="CDD" id="cd19800">
    <property type="entry name" value="Bbox2_xNF7-like"/>
    <property type="match status" value="1"/>
</dbReference>
<feature type="domain" description="B box-type" evidence="7">
    <location>
        <begin position="113"/>
        <end position="154"/>
    </location>
</feature>
<sequence length="511" mass="58419">MSSVCRKRATMASALSEHIQCSLCLTEFSDPVSLRCHHTFCRKCIRQYLESTSGQALCPECRKPYTRKHIKANRTLTNIVDAAKEHLTEHQALRDIATTLVTNSEPEKTQKQGSAELCPKHDEKLKLFCETDQELVCLVCRDGDMHRGHTFRPVEEMAETCKVELTKALHFTSKENTYLDYLIELQNKQITNAKAASKDILSALRSQFEEMHKFLRKREEELEKYVEEEEKKLMKPLNANVATMKTLLKKENHLKGILQSGLDISEPDQFLEWWNGTGQDVVNGMKNCDSGEGSSADEYMSKVGCFTVNSNSVTLGPYETHLLMFIWKEMIEIIKPVPHHDVIEAREDPYLIVSPSRHSVQRADRQGLFGLYKNYRPLVRGSCACANGHHYWEVEVGQKLDWGVGVCSEPTPGLLQEGVMLFLKHDIGYCISNGEADTPIHVSQQPWRVGVFLDCKRQWIYFYNAENMCLLHSTLYSSKETLYLCLSPGVYLDGKNTEPITVSWWRSNTFC</sequence>
<dbReference type="GO" id="GO:0008270">
    <property type="term" value="F:zinc ion binding"/>
    <property type="evidence" value="ECO:0007669"/>
    <property type="project" value="UniProtKB-KW"/>
</dbReference>
<dbReference type="Gene3D" id="3.30.40.10">
    <property type="entry name" value="Zinc/RING finger domain, C3HC4 (zinc finger)"/>
    <property type="match status" value="1"/>
</dbReference>
<dbReference type="SMART" id="SM00449">
    <property type="entry name" value="SPRY"/>
    <property type="match status" value="1"/>
</dbReference>
<evidence type="ECO:0000313" key="10">
    <source>
        <dbReference type="Proteomes" id="UP000694580"/>
    </source>
</evidence>
<dbReference type="InterPro" id="IPR003877">
    <property type="entry name" value="SPRY_dom"/>
</dbReference>
<dbReference type="Gene3D" id="3.30.160.60">
    <property type="entry name" value="Classic Zinc Finger"/>
    <property type="match status" value="1"/>
</dbReference>
<dbReference type="InterPro" id="IPR001870">
    <property type="entry name" value="B30.2/SPRY"/>
</dbReference>
<dbReference type="GeneTree" id="ENSGT00940000164374"/>
<dbReference type="InterPro" id="IPR018957">
    <property type="entry name" value="Znf_C3HC4_RING-type"/>
</dbReference>
<dbReference type="SMART" id="SM00336">
    <property type="entry name" value="BBOX"/>
    <property type="match status" value="1"/>
</dbReference>
<dbReference type="SUPFAM" id="SSF49899">
    <property type="entry name" value="Concanavalin A-like lectins/glucanases"/>
    <property type="match status" value="1"/>
</dbReference>
<proteinExistence type="inferred from homology"/>
<evidence type="ECO:0000256" key="2">
    <source>
        <dbReference type="ARBA" id="ARBA00022723"/>
    </source>
</evidence>
<keyword evidence="3 5" id="KW-0863">Zinc-finger</keyword>
<evidence type="ECO:0000256" key="4">
    <source>
        <dbReference type="ARBA" id="ARBA00022833"/>
    </source>
</evidence>
<dbReference type="Pfam" id="PF00097">
    <property type="entry name" value="zf-C3HC4"/>
    <property type="match status" value="1"/>
</dbReference>
<organism evidence="9 10">
    <name type="scientific">Denticeps clupeoides</name>
    <name type="common">denticle herring</name>
    <dbReference type="NCBI Taxonomy" id="299321"/>
    <lineage>
        <taxon>Eukaryota</taxon>
        <taxon>Metazoa</taxon>
        <taxon>Chordata</taxon>
        <taxon>Craniata</taxon>
        <taxon>Vertebrata</taxon>
        <taxon>Euteleostomi</taxon>
        <taxon>Actinopterygii</taxon>
        <taxon>Neopterygii</taxon>
        <taxon>Teleostei</taxon>
        <taxon>Clupei</taxon>
        <taxon>Clupeiformes</taxon>
        <taxon>Denticipitoidei</taxon>
        <taxon>Denticipitidae</taxon>
        <taxon>Denticeps</taxon>
    </lineage>
</organism>
<dbReference type="PANTHER" id="PTHR24103">
    <property type="entry name" value="E3 UBIQUITIN-PROTEIN LIGASE TRIM"/>
    <property type="match status" value="1"/>
</dbReference>
<keyword evidence="2" id="KW-0479">Metal-binding</keyword>
<dbReference type="Gene3D" id="2.60.120.920">
    <property type="match status" value="1"/>
</dbReference>
<dbReference type="SUPFAM" id="SSF57850">
    <property type="entry name" value="RING/U-box"/>
    <property type="match status" value="1"/>
</dbReference>
<evidence type="ECO:0000256" key="3">
    <source>
        <dbReference type="ARBA" id="ARBA00022771"/>
    </source>
</evidence>
<gene>
    <name evidence="9" type="primary">trim109</name>
</gene>
<dbReference type="AlphaFoldDB" id="A0AAY4AI51"/>
<dbReference type="PROSITE" id="PS50089">
    <property type="entry name" value="ZF_RING_2"/>
    <property type="match status" value="1"/>
</dbReference>
<reference evidence="9" key="2">
    <citation type="submission" date="2025-08" db="UniProtKB">
        <authorList>
            <consortium name="Ensembl"/>
        </authorList>
    </citation>
    <scope>IDENTIFICATION</scope>
</reference>
<dbReference type="SUPFAM" id="SSF57845">
    <property type="entry name" value="B-box zinc-binding domain"/>
    <property type="match status" value="1"/>
</dbReference>
<feature type="domain" description="RING-type" evidence="6">
    <location>
        <begin position="21"/>
        <end position="62"/>
    </location>
</feature>
<dbReference type="InterPro" id="IPR000315">
    <property type="entry name" value="Znf_B-box"/>
</dbReference>
<dbReference type="PROSITE" id="PS00518">
    <property type="entry name" value="ZF_RING_1"/>
    <property type="match status" value="1"/>
</dbReference>
<evidence type="ECO:0000313" key="9">
    <source>
        <dbReference type="Ensembl" id="ENSDCDP00010008588.1"/>
    </source>
</evidence>
<comment type="similarity">
    <text evidence="1">Belongs to the TRIM/RBCC family.</text>
</comment>
<dbReference type="InterPro" id="IPR001841">
    <property type="entry name" value="Znf_RING"/>
</dbReference>